<feature type="compositionally biased region" description="Acidic residues" evidence="7">
    <location>
        <begin position="585"/>
        <end position="600"/>
    </location>
</feature>
<dbReference type="KEGG" id="psco:LY89DRAFT_429777"/>
<evidence type="ECO:0000256" key="5">
    <source>
        <dbReference type="PROSITE-ProRule" id="PRU01240"/>
    </source>
</evidence>
<dbReference type="Pfam" id="PF00082">
    <property type="entry name" value="Peptidase_S8"/>
    <property type="match status" value="1"/>
</dbReference>
<evidence type="ECO:0000259" key="8">
    <source>
        <dbReference type="Pfam" id="PF00082"/>
    </source>
</evidence>
<feature type="compositionally biased region" description="Polar residues" evidence="7">
    <location>
        <begin position="415"/>
        <end position="427"/>
    </location>
</feature>
<keyword evidence="3 5" id="KW-0378">Hydrolase</keyword>
<evidence type="ECO:0000256" key="6">
    <source>
        <dbReference type="RuleBase" id="RU003355"/>
    </source>
</evidence>
<feature type="compositionally biased region" description="Polar residues" evidence="7">
    <location>
        <begin position="515"/>
        <end position="528"/>
    </location>
</feature>
<feature type="domain" description="Peptidase S8/S53" evidence="8">
    <location>
        <begin position="43"/>
        <end position="283"/>
    </location>
</feature>
<dbReference type="SUPFAM" id="SSF52743">
    <property type="entry name" value="Subtilisin-like"/>
    <property type="match status" value="1"/>
</dbReference>
<dbReference type="InterPro" id="IPR015500">
    <property type="entry name" value="Peptidase_S8_subtilisin-rel"/>
</dbReference>
<dbReference type="Proteomes" id="UP000070700">
    <property type="component" value="Unassembled WGS sequence"/>
</dbReference>
<dbReference type="InterPro" id="IPR023828">
    <property type="entry name" value="Peptidase_S8_Ser-AS"/>
</dbReference>
<proteinExistence type="inferred from homology"/>
<evidence type="ECO:0000256" key="3">
    <source>
        <dbReference type="ARBA" id="ARBA00022801"/>
    </source>
</evidence>
<dbReference type="AlphaFoldDB" id="A0A194XNA1"/>
<sequence>MPTGELCSQSDAAIDVQAHSDSFFEYLKNTDTLLDGYRRNADKRVKIAIIDSGVDTQHPHIIQLQAEAEGWRRLRTASFVSSVEEGQDYVGHGTHIVATVMRIAKWAEIYVATVVDAQGTVNVRSVAKALTHAVREWKVNIVSLSLGFDRRVQRIDAALREADQQNILVFAAVSNHGAAALRQVAWPASMTKVFGINSANFDGVTSSFNPPENDNDSFSRYKLLGEGIRSAWPLHLEEGEEKVLSGTSMATPIAAATASLFIEFMRQNRFDEEATADAELITTPDGMKEIFHLIGNAKSKGDYFKYVTPWHLLSSVGSDTVKVDRICALGRIHEVLQSLRMYSSEGQDSASDTSGEPPVFTSASKLAPYTNKFAPYDIPVSALHQIDDPSAPRKPSRLSHKLQDAEQARHEASRRTVTNAGNNQQQTEDTRRAVSQGHVPWSGDLTPPSSSQRVAVNQFNPFTGYTSYPPAFNPFRHVPAGDFMNYARTPPVNIPYRPYSTPVPQASLGRPPGSRRNTQETFPSSRPSSAHRRVRHSRDNVAYASSTPSVPTRMLTTKDLEVQEQRQLPQLTAESLLAKERLEQDSDTEDTSEEADEDESITIRVTGQARIMVGGTMIEGTDGELLQIRNRRPKSSTE</sequence>
<organism evidence="9 10">
    <name type="scientific">Mollisia scopiformis</name>
    <name type="common">Conifer needle endophyte fungus</name>
    <name type="synonym">Phialocephala scopiformis</name>
    <dbReference type="NCBI Taxonomy" id="149040"/>
    <lineage>
        <taxon>Eukaryota</taxon>
        <taxon>Fungi</taxon>
        <taxon>Dikarya</taxon>
        <taxon>Ascomycota</taxon>
        <taxon>Pezizomycotina</taxon>
        <taxon>Leotiomycetes</taxon>
        <taxon>Helotiales</taxon>
        <taxon>Mollisiaceae</taxon>
        <taxon>Mollisia</taxon>
    </lineage>
</organism>
<comment type="similarity">
    <text evidence="1 5 6">Belongs to the peptidase S8 family.</text>
</comment>
<dbReference type="RefSeq" id="XP_018075577.1">
    <property type="nucleotide sequence ID" value="XM_018207464.1"/>
</dbReference>
<feature type="region of interest" description="Disordered" evidence="7">
    <location>
        <begin position="500"/>
        <end position="554"/>
    </location>
</feature>
<evidence type="ECO:0000256" key="7">
    <source>
        <dbReference type="SAM" id="MobiDB-lite"/>
    </source>
</evidence>
<dbReference type="GO" id="GO:0006508">
    <property type="term" value="P:proteolysis"/>
    <property type="evidence" value="ECO:0007669"/>
    <property type="project" value="UniProtKB-KW"/>
</dbReference>
<dbReference type="PRINTS" id="PR00723">
    <property type="entry name" value="SUBTILISIN"/>
</dbReference>
<dbReference type="InterPro" id="IPR000209">
    <property type="entry name" value="Peptidase_S8/S53_dom"/>
</dbReference>
<keyword evidence="2 5" id="KW-0645">Protease</keyword>
<dbReference type="PANTHER" id="PTHR43806:SF11">
    <property type="entry name" value="CEREVISIN-RELATED"/>
    <property type="match status" value="1"/>
</dbReference>
<evidence type="ECO:0000256" key="2">
    <source>
        <dbReference type="ARBA" id="ARBA00022670"/>
    </source>
</evidence>
<feature type="active site" description="Charge relay system" evidence="5">
    <location>
        <position position="248"/>
    </location>
</feature>
<protein>
    <submittedName>
        <fullName evidence="9">Subtilisin-like protein</fullName>
    </submittedName>
</protein>
<evidence type="ECO:0000256" key="4">
    <source>
        <dbReference type="ARBA" id="ARBA00022825"/>
    </source>
</evidence>
<accession>A0A194XNA1</accession>
<feature type="compositionally biased region" description="Basic and acidic residues" evidence="7">
    <location>
        <begin position="401"/>
        <end position="414"/>
    </location>
</feature>
<gene>
    <name evidence="9" type="ORF">LY89DRAFT_429777</name>
</gene>
<feature type="active site" description="Charge relay system" evidence="5">
    <location>
        <position position="51"/>
    </location>
</feature>
<dbReference type="PROSITE" id="PS00136">
    <property type="entry name" value="SUBTILASE_ASP"/>
    <property type="match status" value="1"/>
</dbReference>
<dbReference type="Gene3D" id="3.40.50.200">
    <property type="entry name" value="Peptidase S8/S53 domain"/>
    <property type="match status" value="1"/>
</dbReference>
<evidence type="ECO:0000256" key="1">
    <source>
        <dbReference type="ARBA" id="ARBA00011073"/>
    </source>
</evidence>
<keyword evidence="10" id="KW-1185">Reference proteome</keyword>
<feature type="region of interest" description="Disordered" evidence="7">
    <location>
        <begin position="385"/>
        <end position="438"/>
    </location>
</feature>
<evidence type="ECO:0000313" key="10">
    <source>
        <dbReference type="Proteomes" id="UP000070700"/>
    </source>
</evidence>
<feature type="region of interest" description="Disordered" evidence="7">
    <location>
        <begin position="578"/>
        <end position="607"/>
    </location>
</feature>
<dbReference type="PANTHER" id="PTHR43806">
    <property type="entry name" value="PEPTIDASE S8"/>
    <property type="match status" value="1"/>
</dbReference>
<dbReference type="InterPro" id="IPR036852">
    <property type="entry name" value="Peptidase_S8/S53_dom_sf"/>
</dbReference>
<dbReference type="InterPro" id="IPR023827">
    <property type="entry name" value="Peptidase_S8_Asp-AS"/>
</dbReference>
<name>A0A194XNA1_MOLSC</name>
<evidence type="ECO:0000313" key="9">
    <source>
        <dbReference type="EMBL" id="KUJ21222.1"/>
    </source>
</evidence>
<keyword evidence="4 5" id="KW-0720">Serine protease</keyword>
<dbReference type="EMBL" id="KQ947408">
    <property type="protein sequence ID" value="KUJ21222.1"/>
    <property type="molecule type" value="Genomic_DNA"/>
</dbReference>
<dbReference type="GO" id="GO:0004252">
    <property type="term" value="F:serine-type endopeptidase activity"/>
    <property type="evidence" value="ECO:0007669"/>
    <property type="project" value="UniProtKB-UniRule"/>
</dbReference>
<feature type="active site" description="Charge relay system" evidence="5">
    <location>
        <position position="92"/>
    </location>
</feature>
<dbReference type="GeneID" id="28817190"/>
<dbReference type="InterPro" id="IPR050131">
    <property type="entry name" value="Peptidase_S8_subtilisin-like"/>
</dbReference>
<dbReference type="PROSITE" id="PS51892">
    <property type="entry name" value="SUBTILASE"/>
    <property type="match status" value="1"/>
</dbReference>
<dbReference type="OrthoDB" id="206201at2759"/>
<dbReference type="InParanoid" id="A0A194XNA1"/>
<reference evidence="9 10" key="1">
    <citation type="submission" date="2015-10" db="EMBL/GenBank/DDBJ databases">
        <title>Full genome of DAOMC 229536 Phialocephala scopiformis, a fungal endophyte of spruce producing the potent anti-insectan compound rugulosin.</title>
        <authorList>
            <consortium name="DOE Joint Genome Institute"/>
            <person name="Walker A.K."/>
            <person name="Frasz S.L."/>
            <person name="Seifert K.A."/>
            <person name="Miller J.D."/>
            <person name="Mondo S.J."/>
            <person name="Labutti K."/>
            <person name="Lipzen A."/>
            <person name="Dockter R."/>
            <person name="Kennedy M."/>
            <person name="Grigoriev I.V."/>
            <person name="Spatafora J.W."/>
        </authorList>
    </citation>
    <scope>NUCLEOTIDE SEQUENCE [LARGE SCALE GENOMIC DNA]</scope>
    <source>
        <strain evidence="9 10">CBS 120377</strain>
    </source>
</reference>
<dbReference type="PROSITE" id="PS00138">
    <property type="entry name" value="SUBTILASE_SER"/>
    <property type="match status" value="1"/>
</dbReference>